<evidence type="ECO:0000256" key="1">
    <source>
        <dbReference type="ARBA" id="ARBA00004651"/>
    </source>
</evidence>
<comment type="similarity">
    <text evidence="2">Belongs to the UPF0126 family.</text>
</comment>
<dbReference type="Proteomes" id="UP000029558">
    <property type="component" value="Chromosome"/>
</dbReference>
<dbReference type="AlphaFoldDB" id="A0A095BG68"/>
<keyword evidence="6 7" id="KW-0472">Membrane</keyword>
<feature type="transmembrane region" description="Helical" evidence="7">
    <location>
        <begin position="172"/>
        <end position="193"/>
    </location>
</feature>
<evidence type="ECO:0000313" key="11">
    <source>
        <dbReference type="Proteomes" id="UP000029558"/>
    </source>
</evidence>
<dbReference type="STRING" id="1238.AWJ11_10665"/>
<feature type="transmembrane region" description="Helical" evidence="7">
    <location>
        <begin position="62"/>
        <end position="79"/>
    </location>
</feature>
<dbReference type="RefSeq" id="WP_016211971.1">
    <property type="nucleotide sequence ID" value="NZ_CP012413.1"/>
</dbReference>
<dbReference type="EMBL" id="CP012508">
    <property type="protein sequence ID" value="ALB23309.1"/>
    <property type="molecule type" value="Genomic_DNA"/>
</dbReference>
<feature type="transmembrane region" description="Helical" evidence="7">
    <location>
        <begin position="85"/>
        <end position="103"/>
    </location>
</feature>
<keyword evidence="3" id="KW-1003">Cell membrane</keyword>
<dbReference type="GO" id="GO:0005886">
    <property type="term" value="C:plasma membrane"/>
    <property type="evidence" value="ECO:0007669"/>
    <property type="project" value="UniProtKB-SubCell"/>
</dbReference>
<reference evidence="9" key="2">
    <citation type="submission" date="2015-08" db="EMBL/GenBank/DDBJ databases">
        <title>Complete genome sequence of Piscirickettsia salmonis strain PM32597B1.</title>
        <authorList>
            <person name="Bohle H."/>
            <person name="Henriquez P."/>
            <person name="Navas E."/>
            <person name="Grothusen H."/>
            <person name="Bustamante F."/>
            <person name="Bustos P."/>
            <person name="Bustos P."/>
            <person name="Mancilla M."/>
        </authorList>
    </citation>
    <scope>NUCLEOTIDE SEQUENCE</scope>
    <source>
        <strain evidence="9">PM32597B1</strain>
    </source>
</reference>
<sequence>MLLHILYLIGISVEASSGALAAGRKHMDFFGVIMIAAITALGGGTARDVLIGNYPLSWVGHPEYLLFTTTAAVVTIYLARFISRLSIVFLVLDALGLVTFAIIGTEKGLALSLPFSVCAIMGMCTGIFGGVMRDILCNDVPLVFRKEIYALVALIAATLYMLLKYTSLPGSLTVVITLVSCFLLRLAAIFWHLELPKFNYEGE</sequence>
<dbReference type="Proteomes" id="UP000422232">
    <property type="component" value="Chromosome"/>
</dbReference>
<dbReference type="Pfam" id="PF03458">
    <property type="entry name" value="Gly_transporter"/>
    <property type="match status" value="2"/>
</dbReference>
<dbReference type="PANTHER" id="PTHR30506">
    <property type="entry name" value="INNER MEMBRANE PROTEIN"/>
    <property type="match status" value="1"/>
</dbReference>
<evidence type="ECO:0000313" key="9">
    <source>
        <dbReference type="EMBL" id="ALB23309.1"/>
    </source>
</evidence>
<feature type="transmembrane region" description="Helical" evidence="7">
    <location>
        <begin position="110"/>
        <end position="128"/>
    </location>
</feature>
<evidence type="ECO:0000259" key="8">
    <source>
        <dbReference type="Pfam" id="PF03458"/>
    </source>
</evidence>
<proteinExistence type="inferred from homology"/>
<evidence type="ECO:0000256" key="6">
    <source>
        <dbReference type="ARBA" id="ARBA00023136"/>
    </source>
</evidence>
<reference evidence="10 12" key="3">
    <citation type="submission" date="2019-04" db="EMBL/GenBank/DDBJ databases">
        <title>Complete genome sequencing of Piscirickettsia salmonis strain Psal-009.</title>
        <authorList>
            <person name="Schober I."/>
            <person name="Bunk B."/>
            <person name="Sproer C."/>
            <person name="Carril G.P."/>
            <person name="Riedel T."/>
            <person name="Flores-Herrera P.A."/>
            <person name="Nourdin-Galindo G."/>
            <person name="Marshall S.H."/>
            <person name="Overmann J."/>
        </authorList>
    </citation>
    <scope>NUCLEOTIDE SEQUENCE [LARGE SCALE GENOMIC DNA]</scope>
    <source>
        <strain evidence="10 12">Psal-009</strain>
    </source>
</reference>
<evidence type="ECO:0000256" key="4">
    <source>
        <dbReference type="ARBA" id="ARBA00022692"/>
    </source>
</evidence>
<keyword evidence="5 7" id="KW-1133">Transmembrane helix</keyword>
<protein>
    <submittedName>
        <fullName evidence="10">Membrane protein</fullName>
    </submittedName>
</protein>
<keyword evidence="12" id="KW-1185">Reference proteome</keyword>
<name>A0A095BG68_PISSA</name>
<feature type="domain" description="Glycine transporter" evidence="8">
    <location>
        <begin position="5"/>
        <end position="79"/>
    </location>
</feature>
<evidence type="ECO:0000313" key="10">
    <source>
        <dbReference type="EMBL" id="QGO06514.1"/>
    </source>
</evidence>
<keyword evidence="4 7" id="KW-0812">Transmembrane</keyword>
<dbReference type="EMBL" id="CP038908">
    <property type="protein sequence ID" value="QGO06514.1"/>
    <property type="molecule type" value="Genomic_DNA"/>
</dbReference>
<comment type="subcellular location">
    <subcellularLocation>
        <location evidence="1">Cell membrane</location>
        <topology evidence="1">Multi-pass membrane protein</topology>
    </subcellularLocation>
</comment>
<evidence type="ECO:0000256" key="2">
    <source>
        <dbReference type="ARBA" id="ARBA00008193"/>
    </source>
</evidence>
<reference evidence="9 11" key="1">
    <citation type="journal article" date="2014" name="Genome Announc.">
        <title>Comparative Genome Analysis of Two Isolates of the Fish Pathogen Piscirickettsia salmonis from Different Hosts Reveals Major Differences in Virulence-Associated Secretion Systems.</title>
        <authorList>
            <person name="Bohle H."/>
            <person name="Henriquez P."/>
            <person name="Grothusen H."/>
            <person name="Navas E."/>
            <person name="Sandoval A."/>
            <person name="Bustamante F."/>
            <person name="Bustos P."/>
            <person name="Mancilla M."/>
        </authorList>
    </citation>
    <scope>NUCLEOTIDE SEQUENCE [LARGE SCALE GENOMIC DNA]</scope>
    <source>
        <strain evidence="11">B1-32597</strain>
        <strain evidence="9">PM32597B1</strain>
    </source>
</reference>
<feature type="transmembrane region" description="Helical" evidence="7">
    <location>
        <begin position="148"/>
        <end position="165"/>
    </location>
</feature>
<dbReference type="GeneID" id="66740428"/>
<dbReference type="OrthoDB" id="9791874at2"/>
<gene>
    <name evidence="9" type="ORF">KU39_2129</name>
    <name evidence="10" type="ORF">Psal009_02429</name>
</gene>
<feature type="domain" description="Glycine transporter" evidence="8">
    <location>
        <begin position="91"/>
        <end position="164"/>
    </location>
</feature>
<accession>A0A095BG68</accession>
<feature type="transmembrane region" description="Helical" evidence="7">
    <location>
        <begin position="31"/>
        <end position="50"/>
    </location>
</feature>
<organism evidence="10 12">
    <name type="scientific">Piscirickettsia salmonis</name>
    <dbReference type="NCBI Taxonomy" id="1238"/>
    <lineage>
        <taxon>Bacteria</taxon>
        <taxon>Pseudomonadati</taxon>
        <taxon>Pseudomonadota</taxon>
        <taxon>Gammaproteobacteria</taxon>
        <taxon>Thiotrichales</taxon>
        <taxon>Piscirickettsiaceae</taxon>
        <taxon>Piscirickettsia</taxon>
    </lineage>
</organism>
<evidence type="ECO:0000256" key="5">
    <source>
        <dbReference type="ARBA" id="ARBA00022989"/>
    </source>
</evidence>
<evidence type="ECO:0000313" key="12">
    <source>
        <dbReference type="Proteomes" id="UP000422232"/>
    </source>
</evidence>
<evidence type="ECO:0000256" key="7">
    <source>
        <dbReference type="SAM" id="Phobius"/>
    </source>
</evidence>
<dbReference type="PANTHER" id="PTHR30506:SF3">
    <property type="entry name" value="UPF0126 INNER MEMBRANE PROTEIN YADS-RELATED"/>
    <property type="match status" value="1"/>
</dbReference>
<dbReference type="InterPro" id="IPR005115">
    <property type="entry name" value="Gly_transporter"/>
</dbReference>
<evidence type="ECO:0000256" key="3">
    <source>
        <dbReference type="ARBA" id="ARBA00022475"/>
    </source>
</evidence>